<dbReference type="Proteomes" id="UP001249851">
    <property type="component" value="Unassembled WGS sequence"/>
</dbReference>
<dbReference type="Gene3D" id="1.10.150.240">
    <property type="entry name" value="Putative phosphatase, domain 2"/>
    <property type="match status" value="1"/>
</dbReference>
<dbReference type="InterPro" id="IPR036412">
    <property type="entry name" value="HAD-like_sf"/>
</dbReference>
<evidence type="ECO:0000256" key="2">
    <source>
        <dbReference type="ARBA" id="ARBA00006171"/>
    </source>
</evidence>
<dbReference type="Gene3D" id="3.40.50.1000">
    <property type="entry name" value="HAD superfamily/HAD-like"/>
    <property type="match status" value="1"/>
</dbReference>
<evidence type="ECO:0000313" key="9">
    <source>
        <dbReference type="EMBL" id="KAK2573271.1"/>
    </source>
</evidence>
<evidence type="ECO:0000256" key="1">
    <source>
        <dbReference type="ARBA" id="ARBA00001946"/>
    </source>
</evidence>
<dbReference type="FunFam" id="3.40.50.1000:FF:000055">
    <property type="entry name" value="Haloacid dehalogenase-like hydrolase family protein"/>
    <property type="match status" value="1"/>
</dbReference>
<dbReference type="FunFam" id="1.10.150.240:FF:000001">
    <property type="entry name" value="Haloacid dehalogenase-like hydrolase domain"/>
    <property type="match status" value="1"/>
</dbReference>
<evidence type="ECO:0000256" key="5">
    <source>
        <dbReference type="ARBA" id="ARBA00022842"/>
    </source>
</evidence>
<dbReference type="NCBIfam" id="TIGR01509">
    <property type="entry name" value="HAD-SF-IA-v3"/>
    <property type="match status" value="1"/>
</dbReference>
<dbReference type="PANTHER" id="PTHR18901">
    <property type="entry name" value="2-DEOXYGLUCOSE-6-PHOSPHATE PHOSPHATASE 2"/>
    <property type="match status" value="1"/>
</dbReference>
<keyword evidence="4" id="KW-0378">Hydrolase</keyword>
<comment type="caution">
    <text evidence="9">The sequence shown here is derived from an EMBL/GenBank/DDBJ whole genome shotgun (WGS) entry which is preliminary data.</text>
</comment>
<keyword evidence="10" id="KW-1185">Reference proteome</keyword>
<dbReference type="SUPFAM" id="SSF56784">
    <property type="entry name" value="HAD-like"/>
    <property type="match status" value="1"/>
</dbReference>
<dbReference type="InterPro" id="IPR023198">
    <property type="entry name" value="PGP-like_dom2"/>
</dbReference>
<name>A0AAD9VG59_ACRCE</name>
<evidence type="ECO:0000256" key="7">
    <source>
        <dbReference type="ARBA" id="ARBA00066578"/>
    </source>
</evidence>
<dbReference type="GO" id="GO:1990738">
    <property type="term" value="F:pseudouridine 5'-phosphatase activity"/>
    <property type="evidence" value="ECO:0007669"/>
    <property type="project" value="UniProtKB-EC"/>
</dbReference>
<accession>A0AAD9VG59</accession>
<comment type="catalytic activity">
    <reaction evidence="6">
        <text>psi-UMP + H2O = pseudouridine + phosphate</text>
        <dbReference type="Rhea" id="RHEA:10944"/>
        <dbReference type="ChEBI" id="CHEBI:15377"/>
        <dbReference type="ChEBI" id="CHEBI:17802"/>
        <dbReference type="ChEBI" id="CHEBI:43474"/>
        <dbReference type="ChEBI" id="CHEBI:58380"/>
        <dbReference type="EC" id="3.1.3.96"/>
    </reaction>
</comment>
<dbReference type="AlphaFoldDB" id="A0AAD9VG59"/>
<evidence type="ECO:0000256" key="8">
    <source>
        <dbReference type="ARBA" id="ARBA00083904"/>
    </source>
</evidence>
<keyword evidence="3" id="KW-0479">Metal-binding</keyword>
<reference evidence="9" key="2">
    <citation type="journal article" date="2023" name="Science">
        <title>Genomic signatures of disease resistance in endangered staghorn corals.</title>
        <authorList>
            <person name="Vollmer S.V."/>
            <person name="Selwyn J.D."/>
            <person name="Despard B.A."/>
            <person name="Roesel C.L."/>
        </authorList>
    </citation>
    <scope>NUCLEOTIDE SEQUENCE</scope>
    <source>
        <strain evidence="9">K2</strain>
    </source>
</reference>
<dbReference type="PANTHER" id="PTHR18901:SF38">
    <property type="entry name" value="PSEUDOURIDINE-5'-PHOSPHATASE"/>
    <property type="match status" value="1"/>
</dbReference>
<comment type="similarity">
    <text evidence="2">Belongs to the HAD-like hydrolase superfamily. CbbY/CbbZ/Gph/YieH family.</text>
</comment>
<gene>
    <name evidence="9" type="ORF">P5673_000909</name>
</gene>
<dbReference type="InterPro" id="IPR023214">
    <property type="entry name" value="HAD_sf"/>
</dbReference>
<dbReference type="EC" id="3.1.3.96" evidence="7"/>
<keyword evidence="5" id="KW-0460">Magnesium</keyword>
<evidence type="ECO:0000256" key="3">
    <source>
        <dbReference type="ARBA" id="ARBA00022723"/>
    </source>
</evidence>
<dbReference type="SFLD" id="SFLDS00003">
    <property type="entry name" value="Haloacid_Dehalogenase"/>
    <property type="match status" value="1"/>
</dbReference>
<evidence type="ECO:0000313" key="10">
    <source>
        <dbReference type="Proteomes" id="UP001249851"/>
    </source>
</evidence>
<dbReference type="EMBL" id="JARQWQ010000002">
    <property type="protein sequence ID" value="KAK2573271.1"/>
    <property type="molecule type" value="Genomic_DNA"/>
</dbReference>
<evidence type="ECO:0000256" key="6">
    <source>
        <dbReference type="ARBA" id="ARBA00052504"/>
    </source>
</evidence>
<dbReference type="SFLD" id="SFLDG01129">
    <property type="entry name" value="C1.5:_HAD__Beta-PGM__Phosphata"/>
    <property type="match status" value="1"/>
</dbReference>
<dbReference type="GO" id="GO:0046872">
    <property type="term" value="F:metal ion binding"/>
    <property type="evidence" value="ECO:0007669"/>
    <property type="project" value="UniProtKB-KW"/>
</dbReference>
<dbReference type="SFLD" id="SFLDG01135">
    <property type="entry name" value="C1.5.6:_HAD__Beta-PGM__Phospha"/>
    <property type="match status" value="1"/>
</dbReference>
<evidence type="ECO:0000256" key="4">
    <source>
        <dbReference type="ARBA" id="ARBA00022801"/>
    </source>
</evidence>
<protein>
    <recommendedName>
        <fullName evidence="7">pseudouridine 5'-phosphatase</fullName>
        <ecNumber evidence="7">3.1.3.96</ecNumber>
    </recommendedName>
    <alternativeName>
        <fullName evidence="8">Pseudouridine-5'-monophosphatase</fullName>
    </alternativeName>
</protein>
<sequence>MAEKGSMNCTHVIFDLDGLMLDTEIIYTRVTQELLDPYGKIFDWSVKSKMMGRSQIEAARVLVEELQLPFTAEEFGTMSTEKLWELFPTAALLPGVKKLVHHLHKHEIPFAVATGSSAEGYLRKIENHKDLFQLISHVVTSDDPELKLPKPAPDIFLLASKRFSVPPKSSEDVLVFEDAPNGVIAARAAGMNVVMVPDKRVDPSKFSQASVVLNSLEEFDPVPWGFPPFE</sequence>
<proteinExistence type="inferred from homology"/>
<comment type="cofactor">
    <cofactor evidence="1">
        <name>Mg(2+)</name>
        <dbReference type="ChEBI" id="CHEBI:18420"/>
    </cofactor>
</comment>
<dbReference type="InterPro" id="IPR006439">
    <property type="entry name" value="HAD-SF_hydro_IA"/>
</dbReference>
<dbReference type="InterPro" id="IPR041492">
    <property type="entry name" value="HAD_2"/>
</dbReference>
<reference evidence="9" key="1">
    <citation type="journal article" date="2023" name="G3 (Bethesda)">
        <title>Whole genome assembly and annotation of the endangered Caribbean coral Acropora cervicornis.</title>
        <authorList>
            <person name="Selwyn J.D."/>
            <person name="Vollmer S.V."/>
        </authorList>
    </citation>
    <scope>NUCLEOTIDE SEQUENCE</scope>
    <source>
        <strain evidence="9">K2</strain>
    </source>
</reference>
<dbReference type="Pfam" id="PF13419">
    <property type="entry name" value="HAD_2"/>
    <property type="match status" value="1"/>
</dbReference>
<organism evidence="9 10">
    <name type="scientific">Acropora cervicornis</name>
    <name type="common">Staghorn coral</name>
    <dbReference type="NCBI Taxonomy" id="6130"/>
    <lineage>
        <taxon>Eukaryota</taxon>
        <taxon>Metazoa</taxon>
        <taxon>Cnidaria</taxon>
        <taxon>Anthozoa</taxon>
        <taxon>Hexacorallia</taxon>
        <taxon>Scleractinia</taxon>
        <taxon>Astrocoeniina</taxon>
        <taxon>Acroporidae</taxon>
        <taxon>Acropora</taxon>
    </lineage>
</organism>